<feature type="transmembrane region" description="Helical" evidence="8">
    <location>
        <begin position="72"/>
        <end position="90"/>
    </location>
</feature>
<dbReference type="Proteomes" id="UP000694308">
    <property type="component" value="Unassembled WGS sequence"/>
</dbReference>
<dbReference type="FunFam" id="1.10.3470.10:FF:000001">
    <property type="entry name" value="Vitamin B12 ABC transporter permease BtuC"/>
    <property type="match status" value="1"/>
</dbReference>
<evidence type="ECO:0000256" key="7">
    <source>
        <dbReference type="ARBA" id="ARBA00023136"/>
    </source>
</evidence>
<dbReference type="EMBL" id="JAEEGC010000048">
    <property type="protein sequence ID" value="MBV7273517.1"/>
    <property type="molecule type" value="Genomic_DNA"/>
</dbReference>
<comment type="subcellular location">
    <subcellularLocation>
        <location evidence="1">Cell membrane</location>
        <topology evidence="1">Multi-pass membrane protein</topology>
    </subcellularLocation>
</comment>
<keyword evidence="5 8" id="KW-0812">Transmembrane</keyword>
<dbReference type="GO" id="GO:0022857">
    <property type="term" value="F:transmembrane transporter activity"/>
    <property type="evidence" value="ECO:0007669"/>
    <property type="project" value="InterPro"/>
</dbReference>
<feature type="transmembrane region" description="Helical" evidence="8">
    <location>
        <begin position="315"/>
        <end position="334"/>
    </location>
</feature>
<evidence type="ECO:0000256" key="5">
    <source>
        <dbReference type="ARBA" id="ARBA00022692"/>
    </source>
</evidence>
<feature type="transmembrane region" description="Helical" evidence="8">
    <location>
        <begin position="152"/>
        <end position="171"/>
    </location>
</feature>
<evidence type="ECO:0000313" key="9">
    <source>
        <dbReference type="EMBL" id="MBV7273517.1"/>
    </source>
</evidence>
<keyword evidence="7 8" id="KW-0472">Membrane</keyword>
<feature type="transmembrane region" description="Helical" evidence="8">
    <location>
        <begin position="12"/>
        <end position="31"/>
    </location>
</feature>
<dbReference type="InterPro" id="IPR000522">
    <property type="entry name" value="ABC_transptr_permease_BtuC"/>
</dbReference>
<reference evidence="9" key="1">
    <citation type="submission" date="2020-12" db="EMBL/GenBank/DDBJ databases">
        <title>Clostridium thailandense sp. nov., a novel acetogenic bacterium isolated from peat land soil in Thailand.</title>
        <authorList>
            <person name="Chaikitkaew S."/>
            <person name="Birkeland N.K."/>
        </authorList>
    </citation>
    <scope>NUCLEOTIDE SEQUENCE</scope>
    <source>
        <strain evidence="9">PL3</strain>
    </source>
</reference>
<keyword evidence="6 8" id="KW-1133">Transmembrane helix</keyword>
<feature type="transmembrane region" description="Helical" evidence="8">
    <location>
        <begin position="205"/>
        <end position="224"/>
    </location>
</feature>
<evidence type="ECO:0000256" key="3">
    <source>
        <dbReference type="ARBA" id="ARBA00022448"/>
    </source>
</evidence>
<dbReference type="CDD" id="cd06550">
    <property type="entry name" value="TM_ABC_iron-siderophores_like"/>
    <property type="match status" value="1"/>
</dbReference>
<name>A0A949WVC1_9CLOT</name>
<evidence type="ECO:0000256" key="2">
    <source>
        <dbReference type="ARBA" id="ARBA00007935"/>
    </source>
</evidence>
<dbReference type="RefSeq" id="WP_218320587.1">
    <property type="nucleotide sequence ID" value="NZ_JAEEGC010000048.1"/>
</dbReference>
<sequence length="340" mass="36930">MQKIKAANAYNFKILVLVVILVLVIIASFQLGRYPISPKDLFGILISKFYPVNHFWTDQMEAILFNVRLPRIILACLVGCCLSAAGASYQGVFQNPMASPEVLGASAGAGFGAALAIFCYGNSKMIIVSAFCFGLLSIAIVYFIGKRTKGNNILGLILSGIMVSALFKAGTSYIKLVADTNDQLPLITYWLIGSLAGAKMSQIQLVIIPMALGIIVLFLLKWQLNVLTMGDDEARTIGVNAKRIRLIIIVFATMVTAASVSVSGMVEWVGLVIPHLTRKIVGDNYKYLMPASMISGAIFLLLVDDVSRNLLASEIPLGILTAFIGAPFFIYLITRKEETY</sequence>
<dbReference type="PANTHER" id="PTHR30472:SF70">
    <property type="entry name" value="MOLYBDATE IMPORT SYSTEM PERMEASE PROTEIN MOLB"/>
    <property type="match status" value="1"/>
</dbReference>
<dbReference type="PANTHER" id="PTHR30472">
    <property type="entry name" value="FERRIC ENTEROBACTIN TRANSPORT SYSTEM PERMEASE PROTEIN"/>
    <property type="match status" value="1"/>
</dbReference>
<proteinExistence type="inferred from homology"/>
<feature type="transmembrane region" description="Helical" evidence="8">
    <location>
        <begin position="285"/>
        <end position="303"/>
    </location>
</feature>
<dbReference type="Pfam" id="PF01032">
    <property type="entry name" value="FecCD"/>
    <property type="match status" value="1"/>
</dbReference>
<keyword evidence="10" id="KW-1185">Reference proteome</keyword>
<dbReference type="GO" id="GO:0005886">
    <property type="term" value="C:plasma membrane"/>
    <property type="evidence" value="ECO:0007669"/>
    <property type="project" value="UniProtKB-SubCell"/>
</dbReference>
<evidence type="ECO:0000256" key="6">
    <source>
        <dbReference type="ARBA" id="ARBA00022989"/>
    </source>
</evidence>
<gene>
    <name evidence="9" type="ORF">I6U48_11415</name>
</gene>
<evidence type="ECO:0000256" key="4">
    <source>
        <dbReference type="ARBA" id="ARBA00022475"/>
    </source>
</evidence>
<feature type="transmembrane region" description="Helical" evidence="8">
    <location>
        <begin position="244"/>
        <end position="273"/>
    </location>
</feature>
<protein>
    <submittedName>
        <fullName evidence="9">Iron ABC transporter permease</fullName>
    </submittedName>
</protein>
<keyword evidence="3" id="KW-0813">Transport</keyword>
<comment type="similarity">
    <text evidence="2">Belongs to the binding-protein-dependent transport system permease family. FecCD subfamily.</text>
</comment>
<feature type="transmembrane region" description="Helical" evidence="8">
    <location>
        <begin position="102"/>
        <end position="120"/>
    </location>
</feature>
<evidence type="ECO:0000313" key="10">
    <source>
        <dbReference type="Proteomes" id="UP000694308"/>
    </source>
</evidence>
<comment type="caution">
    <text evidence="9">The sequence shown here is derived from an EMBL/GenBank/DDBJ whole genome shotgun (WGS) entry which is preliminary data.</text>
</comment>
<dbReference type="GO" id="GO:0033214">
    <property type="term" value="P:siderophore-iron import into cell"/>
    <property type="evidence" value="ECO:0007669"/>
    <property type="project" value="TreeGrafter"/>
</dbReference>
<dbReference type="AlphaFoldDB" id="A0A949WVC1"/>
<evidence type="ECO:0000256" key="8">
    <source>
        <dbReference type="SAM" id="Phobius"/>
    </source>
</evidence>
<organism evidence="9 10">
    <name type="scientific">Clostridium thailandense</name>
    <dbReference type="NCBI Taxonomy" id="2794346"/>
    <lineage>
        <taxon>Bacteria</taxon>
        <taxon>Bacillati</taxon>
        <taxon>Bacillota</taxon>
        <taxon>Clostridia</taxon>
        <taxon>Eubacteriales</taxon>
        <taxon>Clostridiaceae</taxon>
        <taxon>Clostridium</taxon>
    </lineage>
</organism>
<accession>A0A949WVC1</accession>
<evidence type="ECO:0000256" key="1">
    <source>
        <dbReference type="ARBA" id="ARBA00004651"/>
    </source>
</evidence>
<keyword evidence="4" id="KW-1003">Cell membrane</keyword>
<feature type="transmembrane region" description="Helical" evidence="8">
    <location>
        <begin position="126"/>
        <end position="145"/>
    </location>
</feature>